<feature type="region of interest" description="Disordered" evidence="1">
    <location>
        <begin position="367"/>
        <end position="396"/>
    </location>
</feature>
<evidence type="ECO:0000313" key="3">
    <source>
        <dbReference type="Proteomes" id="UP000298030"/>
    </source>
</evidence>
<evidence type="ECO:0000313" key="2">
    <source>
        <dbReference type="EMBL" id="TEB39660.1"/>
    </source>
</evidence>
<sequence length="448" mass="50544">NSFPWYSLFLAPEKDWMCAFSKNPHCPPCLPFFGFARTGATWYSRRRERGRPSFLSSSIWECGVGVSRIALKRRPPCMDRTSLTSIWVGTTWSQSLADSSTSHFRISAGSSAWFCMMGVASSTIAIRSRRRCWKSLFLWCQTPSGRKQPFVKFDAPMLKRVFLHVPEACESITPNSISLPWKQITHLSFGARIGGVDRWVPSRNFFDFLSRTPCLTYLHITGVVLPKREATHIGLGLTLPHLKSMELFDHSLTFLLKSPFLTQVSTPSLETFDLLFSIASSPRGGWEEDLREVLVHFFVRTPSLRQVRVAMSVAENDTNLAQFAITKKISKRGWIDGQVWTDRLIDRYINELPAVVSLPSISNGSGHSTGEGVGLIGKDGEDMRASGGEDQRMETTDDGEIERLVQMFFKAQDQAHLEAIKTAIFPMLGDSRIPDHIERHLYIFLGSL</sequence>
<comment type="caution">
    <text evidence="2">The sequence shown here is derived from an EMBL/GenBank/DDBJ whole genome shotgun (WGS) entry which is preliminary data.</text>
</comment>
<proteinExistence type="predicted"/>
<evidence type="ECO:0000256" key="1">
    <source>
        <dbReference type="SAM" id="MobiDB-lite"/>
    </source>
</evidence>
<name>A0A4Y7TZR0_COPMI</name>
<gene>
    <name evidence="2" type="ORF">FA13DRAFT_1723885</name>
</gene>
<organism evidence="2 3">
    <name type="scientific">Coprinellus micaceus</name>
    <name type="common">Glistening ink-cap mushroom</name>
    <name type="synonym">Coprinus micaceus</name>
    <dbReference type="NCBI Taxonomy" id="71717"/>
    <lineage>
        <taxon>Eukaryota</taxon>
        <taxon>Fungi</taxon>
        <taxon>Dikarya</taxon>
        <taxon>Basidiomycota</taxon>
        <taxon>Agaricomycotina</taxon>
        <taxon>Agaricomycetes</taxon>
        <taxon>Agaricomycetidae</taxon>
        <taxon>Agaricales</taxon>
        <taxon>Agaricineae</taxon>
        <taxon>Psathyrellaceae</taxon>
        <taxon>Coprinellus</taxon>
    </lineage>
</organism>
<protein>
    <submittedName>
        <fullName evidence="2">Uncharacterized protein</fullName>
    </submittedName>
</protein>
<feature type="compositionally biased region" description="Gly residues" evidence="1">
    <location>
        <begin position="367"/>
        <end position="377"/>
    </location>
</feature>
<keyword evidence="3" id="KW-1185">Reference proteome</keyword>
<feature type="compositionally biased region" description="Basic and acidic residues" evidence="1">
    <location>
        <begin position="378"/>
        <end position="395"/>
    </location>
</feature>
<reference evidence="2 3" key="1">
    <citation type="journal article" date="2019" name="Nat. Ecol. Evol.">
        <title>Megaphylogeny resolves global patterns of mushroom evolution.</title>
        <authorList>
            <person name="Varga T."/>
            <person name="Krizsan K."/>
            <person name="Foldi C."/>
            <person name="Dima B."/>
            <person name="Sanchez-Garcia M."/>
            <person name="Sanchez-Ramirez S."/>
            <person name="Szollosi G.J."/>
            <person name="Szarkandi J.G."/>
            <person name="Papp V."/>
            <person name="Albert L."/>
            <person name="Andreopoulos W."/>
            <person name="Angelini C."/>
            <person name="Antonin V."/>
            <person name="Barry K.W."/>
            <person name="Bougher N.L."/>
            <person name="Buchanan P."/>
            <person name="Buyck B."/>
            <person name="Bense V."/>
            <person name="Catcheside P."/>
            <person name="Chovatia M."/>
            <person name="Cooper J."/>
            <person name="Damon W."/>
            <person name="Desjardin D."/>
            <person name="Finy P."/>
            <person name="Geml J."/>
            <person name="Haridas S."/>
            <person name="Hughes K."/>
            <person name="Justo A."/>
            <person name="Karasinski D."/>
            <person name="Kautmanova I."/>
            <person name="Kiss B."/>
            <person name="Kocsube S."/>
            <person name="Kotiranta H."/>
            <person name="LaButti K.M."/>
            <person name="Lechner B.E."/>
            <person name="Liimatainen K."/>
            <person name="Lipzen A."/>
            <person name="Lukacs Z."/>
            <person name="Mihaltcheva S."/>
            <person name="Morgado L.N."/>
            <person name="Niskanen T."/>
            <person name="Noordeloos M.E."/>
            <person name="Ohm R.A."/>
            <person name="Ortiz-Santana B."/>
            <person name="Ovrebo C."/>
            <person name="Racz N."/>
            <person name="Riley R."/>
            <person name="Savchenko A."/>
            <person name="Shiryaev A."/>
            <person name="Soop K."/>
            <person name="Spirin V."/>
            <person name="Szebenyi C."/>
            <person name="Tomsovsky M."/>
            <person name="Tulloss R.E."/>
            <person name="Uehling J."/>
            <person name="Grigoriev I.V."/>
            <person name="Vagvolgyi C."/>
            <person name="Papp T."/>
            <person name="Martin F.M."/>
            <person name="Miettinen O."/>
            <person name="Hibbett D.S."/>
            <person name="Nagy L.G."/>
        </authorList>
    </citation>
    <scope>NUCLEOTIDE SEQUENCE [LARGE SCALE GENOMIC DNA]</scope>
    <source>
        <strain evidence="2 3">FP101781</strain>
    </source>
</reference>
<dbReference type="Proteomes" id="UP000298030">
    <property type="component" value="Unassembled WGS sequence"/>
</dbReference>
<feature type="non-terminal residue" evidence="2">
    <location>
        <position position="1"/>
    </location>
</feature>
<dbReference type="AlphaFoldDB" id="A0A4Y7TZR0"/>
<accession>A0A4Y7TZR0</accession>
<dbReference type="EMBL" id="QPFP01000001">
    <property type="protein sequence ID" value="TEB39660.1"/>
    <property type="molecule type" value="Genomic_DNA"/>
</dbReference>